<evidence type="ECO:0000313" key="2">
    <source>
        <dbReference type="EMBL" id="CAH2242791.1"/>
    </source>
</evidence>
<feature type="region of interest" description="Disordered" evidence="1">
    <location>
        <begin position="24"/>
        <end position="60"/>
    </location>
</feature>
<reference evidence="2" key="1">
    <citation type="submission" date="2022-03" db="EMBL/GenBank/DDBJ databases">
        <authorList>
            <person name="Lindestad O."/>
        </authorList>
    </citation>
    <scope>NUCLEOTIDE SEQUENCE</scope>
</reference>
<protein>
    <submittedName>
        <fullName evidence="2">Jg3735 protein</fullName>
    </submittedName>
</protein>
<evidence type="ECO:0000256" key="1">
    <source>
        <dbReference type="SAM" id="MobiDB-lite"/>
    </source>
</evidence>
<gene>
    <name evidence="2" type="primary">jg3735</name>
    <name evidence="2" type="ORF">PAEG_LOCUS19024</name>
</gene>
<dbReference type="EMBL" id="CAKXAJ010025690">
    <property type="protein sequence ID" value="CAH2242791.1"/>
    <property type="molecule type" value="Genomic_DNA"/>
</dbReference>
<evidence type="ECO:0000313" key="3">
    <source>
        <dbReference type="Proteomes" id="UP000838756"/>
    </source>
</evidence>
<accession>A0A8S4RWN6</accession>
<dbReference type="AlphaFoldDB" id="A0A8S4RWN6"/>
<keyword evidence="3" id="KW-1185">Reference proteome</keyword>
<name>A0A8S4RWN6_9NEOP</name>
<sequence length="80" mass="9123">MRLHRCEGCLAACRPERGARSLVSSQLKKARRSPYAAPPSNKETIKMAETKSSPPDNNAPRKFIRLDFKRVAWCRQIIIL</sequence>
<dbReference type="OrthoDB" id="275583at2759"/>
<organism evidence="2 3">
    <name type="scientific">Pararge aegeria aegeria</name>
    <dbReference type="NCBI Taxonomy" id="348720"/>
    <lineage>
        <taxon>Eukaryota</taxon>
        <taxon>Metazoa</taxon>
        <taxon>Ecdysozoa</taxon>
        <taxon>Arthropoda</taxon>
        <taxon>Hexapoda</taxon>
        <taxon>Insecta</taxon>
        <taxon>Pterygota</taxon>
        <taxon>Neoptera</taxon>
        <taxon>Endopterygota</taxon>
        <taxon>Lepidoptera</taxon>
        <taxon>Glossata</taxon>
        <taxon>Ditrysia</taxon>
        <taxon>Papilionoidea</taxon>
        <taxon>Nymphalidae</taxon>
        <taxon>Satyrinae</taxon>
        <taxon>Satyrini</taxon>
        <taxon>Parargina</taxon>
        <taxon>Pararge</taxon>
    </lineage>
</organism>
<proteinExistence type="predicted"/>
<comment type="caution">
    <text evidence="2">The sequence shown here is derived from an EMBL/GenBank/DDBJ whole genome shotgun (WGS) entry which is preliminary data.</text>
</comment>
<dbReference type="Proteomes" id="UP000838756">
    <property type="component" value="Unassembled WGS sequence"/>
</dbReference>